<feature type="signal peptide" evidence="2">
    <location>
        <begin position="1"/>
        <end position="18"/>
    </location>
</feature>
<reference evidence="3 5" key="2">
    <citation type="submission" date="2022-05" db="EMBL/GenBank/DDBJ databases">
        <title>Chromosome-level reference genomes for two strains of Caenorhabditis briggsae: an improved platform for comparative genomics.</title>
        <authorList>
            <person name="Stevens L."/>
            <person name="Andersen E.C."/>
        </authorList>
    </citation>
    <scope>NUCLEOTIDE SEQUENCE [LARGE SCALE GENOMIC DNA]</scope>
    <source>
        <strain evidence="3">QX1410_ONT</strain>
        <tissue evidence="3">Whole-organism</tissue>
    </source>
</reference>
<feature type="chain" id="PRO_5044707127" evidence="2">
    <location>
        <begin position="19"/>
        <end position="192"/>
    </location>
</feature>
<evidence type="ECO:0000313" key="4">
    <source>
        <dbReference type="EMBL" id="UMM23000.1"/>
    </source>
</evidence>
<name>A0AAE9ENH4_CAEBR</name>
<dbReference type="Proteomes" id="UP000829354">
    <property type="component" value="Chromosome III"/>
</dbReference>
<accession>A0AAE9ENH4</accession>
<dbReference type="Proteomes" id="UP000827892">
    <property type="component" value="Chromosome III"/>
</dbReference>
<proteinExistence type="predicted"/>
<evidence type="ECO:0000256" key="1">
    <source>
        <dbReference type="SAM" id="MobiDB-lite"/>
    </source>
</evidence>
<dbReference type="KEGG" id="cbr:CBG_13251"/>
<dbReference type="OMA" id="GNSMQPE"/>
<reference evidence="4 6" key="1">
    <citation type="submission" date="2022-04" db="EMBL/GenBank/DDBJ databases">
        <title>Chromosome-level reference genomes for two strains of Caenorhabditis briggsae: an improved platform for comparative genomics.</title>
        <authorList>
            <person name="Stevens L."/>
            <person name="Andersen E."/>
        </authorList>
    </citation>
    <scope>NUCLEOTIDE SEQUENCE [LARGE SCALE GENOMIC DNA]</scope>
    <source>
        <strain evidence="4">VX34</strain>
        <tissue evidence="4">Whole-organism</tissue>
    </source>
</reference>
<gene>
    <name evidence="3" type="ORF">L3Y34_001076</name>
    <name evidence="4" type="ORF">L5515_003929</name>
</gene>
<evidence type="ECO:0000256" key="2">
    <source>
        <dbReference type="SAM" id="SignalP"/>
    </source>
</evidence>
<dbReference type="AlphaFoldDB" id="A0AAE9ENH4"/>
<dbReference type="EMBL" id="CP090893">
    <property type="protein sequence ID" value="ULU00326.1"/>
    <property type="molecule type" value="Genomic_DNA"/>
</dbReference>
<feature type="compositionally biased region" description="Low complexity" evidence="1">
    <location>
        <begin position="163"/>
        <end position="186"/>
    </location>
</feature>
<keyword evidence="2" id="KW-0732">Signal</keyword>
<keyword evidence="6" id="KW-1185">Reference proteome</keyword>
<protein>
    <submittedName>
        <fullName evidence="4">Uncharacterized protein</fullName>
    </submittedName>
</protein>
<feature type="region of interest" description="Disordered" evidence="1">
    <location>
        <begin position="163"/>
        <end position="192"/>
    </location>
</feature>
<organism evidence="4 6">
    <name type="scientific">Caenorhabditis briggsae</name>
    <dbReference type="NCBI Taxonomy" id="6238"/>
    <lineage>
        <taxon>Eukaryota</taxon>
        <taxon>Metazoa</taxon>
        <taxon>Ecdysozoa</taxon>
        <taxon>Nematoda</taxon>
        <taxon>Chromadorea</taxon>
        <taxon>Rhabditida</taxon>
        <taxon>Rhabditina</taxon>
        <taxon>Rhabditomorpha</taxon>
        <taxon>Rhabditoidea</taxon>
        <taxon>Rhabditidae</taxon>
        <taxon>Peloderinae</taxon>
        <taxon>Caenorhabditis</taxon>
    </lineage>
</organism>
<evidence type="ECO:0000313" key="3">
    <source>
        <dbReference type="EMBL" id="ULU00326.1"/>
    </source>
</evidence>
<sequence length="192" mass="20332">MRFASIFLLISMFISARGAPAPQLGLGNSMQPEVHATGLIPMITGTNVPDSEEEIDAPIYDERELERVRGLVKQTAENGRDPEKALGGYIKDHPGFMSTVETLRISELGETRTLPPALSTSPGPIFTLANRVPTITTNRQSKEASTTTGITTVQASTITATTASTATTTTSDRLVSSSSNTPTTTTAAVKAH</sequence>
<evidence type="ECO:0000313" key="6">
    <source>
        <dbReference type="Proteomes" id="UP000829354"/>
    </source>
</evidence>
<evidence type="ECO:0000313" key="5">
    <source>
        <dbReference type="Proteomes" id="UP000827892"/>
    </source>
</evidence>
<dbReference type="EMBL" id="CP092622">
    <property type="protein sequence ID" value="UMM23000.1"/>
    <property type="molecule type" value="Genomic_DNA"/>
</dbReference>